<name>A0A4R2MBR0_RUBGE</name>
<dbReference type="EMBL" id="SLXD01000006">
    <property type="protein sequence ID" value="TCP02515.1"/>
    <property type="molecule type" value="Genomic_DNA"/>
</dbReference>
<sequence>MRGRGEGRRQVEQPAVQGDGVVRHCLSAEVRGPALVAAGAQARAQLGVVEQPPQRGGQRGRVAHRHLQPRAFVAHHPAQAGAGDVGRDHRHAARHGLQRRDAEGLGAHRRGHAEHLGELEPGLDVLGRQRPGEEHARLQPGGPHLAAVLRQADLAAAADDDQHVLGQRAGGLDQHLPALVVGHAAEREDDAPARMARTQPRHALRIGRVRRGRADRDHVHLRAHLAQPRGALGVGHAGGDDGVGAGEQPALQRPVDVACDTLAHDVAVPVQHDLAARPRHPDRERGQRVGHVHVHDVVVGAARDELAHQRRRHRGRQPHAPGAGTRDAHAQRVAFVDVLAALAGAQHLDVQALAHEAGAQVSRDGLDAAMVGRVELRNLQDLHAAASTAACSAAALAAQVQPAARSRPAARRRARSASSPSRRCSPAAMAAGSAGST</sequence>
<dbReference type="Proteomes" id="UP000295106">
    <property type="component" value="Unassembled WGS sequence"/>
</dbReference>
<organism evidence="2 3">
    <name type="scientific">Rubrivivax gelatinosus</name>
    <name type="common">Rhodocyclus gelatinosus</name>
    <name type="synonym">Rhodopseudomonas gelatinosa</name>
    <dbReference type="NCBI Taxonomy" id="28068"/>
    <lineage>
        <taxon>Bacteria</taxon>
        <taxon>Pseudomonadati</taxon>
        <taxon>Pseudomonadota</taxon>
        <taxon>Betaproteobacteria</taxon>
        <taxon>Burkholderiales</taxon>
        <taxon>Sphaerotilaceae</taxon>
        <taxon>Rubrivivax</taxon>
    </lineage>
</organism>
<evidence type="ECO:0000313" key="2">
    <source>
        <dbReference type="EMBL" id="TCP02515.1"/>
    </source>
</evidence>
<evidence type="ECO:0000313" key="3">
    <source>
        <dbReference type="Proteomes" id="UP000295106"/>
    </source>
</evidence>
<evidence type="ECO:0000256" key="1">
    <source>
        <dbReference type="SAM" id="MobiDB-lite"/>
    </source>
</evidence>
<feature type="region of interest" description="Disordered" evidence="1">
    <location>
        <begin position="308"/>
        <end position="327"/>
    </location>
</feature>
<gene>
    <name evidence="2" type="ORF">EV684_10677</name>
</gene>
<dbReference type="AlphaFoldDB" id="A0A4R2MBR0"/>
<proteinExistence type="predicted"/>
<accession>A0A4R2MBR0</accession>
<feature type="region of interest" description="Disordered" evidence="1">
    <location>
        <begin position="401"/>
        <end position="437"/>
    </location>
</feature>
<protein>
    <submittedName>
        <fullName evidence="2">Uncharacterized protein</fullName>
    </submittedName>
</protein>
<comment type="caution">
    <text evidence="2">The sequence shown here is derived from an EMBL/GenBank/DDBJ whole genome shotgun (WGS) entry which is preliminary data.</text>
</comment>
<feature type="compositionally biased region" description="Low complexity" evidence="1">
    <location>
        <begin position="416"/>
        <end position="437"/>
    </location>
</feature>
<reference evidence="2 3" key="1">
    <citation type="submission" date="2019-03" db="EMBL/GenBank/DDBJ databases">
        <title>Genomic Encyclopedia of Type Strains, Phase IV (KMG-IV): sequencing the most valuable type-strain genomes for metagenomic binning, comparative biology and taxonomic classification.</title>
        <authorList>
            <person name="Goeker M."/>
        </authorList>
    </citation>
    <scope>NUCLEOTIDE SEQUENCE [LARGE SCALE GENOMIC DNA]</scope>
    <source>
        <strain evidence="2 3">DSM 1709</strain>
    </source>
</reference>